<keyword evidence="2 5" id="KW-0067">ATP-binding</keyword>
<gene>
    <name evidence="5" type="ORF">C8N24_0964</name>
</gene>
<dbReference type="AlphaFoldDB" id="A0A660LA49"/>
<dbReference type="PROSITE" id="PS50893">
    <property type="entry name" value="ABC_TRANSPORTER_2"/>
    <property type="match status" value="2"/>
</dbReference>
<comment type="caution">
    <text evidence="5">The sequence shown here is derived from an EMBL/GenBank/DDBJ whole genome shotgun (WGS) entry which is preliminary data.</text>
</comment>
<dbReference type="InterPro" id="IPR032781">
    <property type="entry name" value="ABC_tran_Xtn"/>
</dbReference>
<evidence type="ECO:0000313" key="5">
    <source>
        <dbReference type="EMBL" id="RKQ91145.1"/>
    </source>
</evidence>
<feature type="compositionally biased region" description="Basic and acidic residues" evidence="3">
    <location>
        <begin position="289"/>
        <end position="305"/>
    </location>
</feature>
<feature type="domain" description="ABC transporter" evidence="4">
    <location>
        <begin position="4"/>
        <end position="255"/>
    </location>
</feature>
<dbReference type="InterPro" id="IPR032524">
    <property type="entry name" value="ABC_tran_C"/>
</dbReference>
<dbReference type="GO" id="GO:0003677">
    <property type="term" value="F:DNA binding"/>
    <property type="evidence" value="ECO:0007669"/>
    <property type="project" value="InterPro"/>
</dbReference>
<dbReference type="Gene3D" id="1.10.287.380">
    <property type="entry name" value="Valyl-tRNA synthetase, C-terminal domain"/>
    <property type="match status" value="1"/>
</dbReference>
<keyword evidence="1" id="KW-0547">Nucleotide-binding</keyword>
<dbReference type="GO" id="GO:0005524">
    <property type="term" value="F:ATP binding"/>
    <property type="evidence" value="ECO:0007669"/>
    <property type="project" value="UniProtKB-KW"/>
</dbReference>
<dbReference type="InterPro" id="IPR003439">
    <property type="entry name" value="ABC_transporter-like_ATP-bd"/>
</dbReference>
<dbReference type="PANTHER" id="PTHR42855:SF2">
    <property type="entry name" value="DRUG RESISTANCE ABC TRANSPORTER,ATP-BINDING PROTEIN"/>
    <property type="match status" value="1"/>
</dbReference>
<organism evidence="5 6">
    <name type="scientific">Solirubrobacter pauli</name>
    <dbReference type="NCBI Taxonomy" id="166793"/>
    <lineage>
        <taxon>Bacteria</taxon>
        <taxon>Bacillati</taxon>
        <taxon>Actinomycetota</taxon>
        <taxon>Thermoleophilia</taxon>
        <taxon>Solirubrobacterales</taxon>
        <taxon>Solirubrobacteraceae</taxon>
        <taxon>Solirubrobacter</taxon>
    </lineage>
</organism>
<feature type="region of interest" description="Disordered" evidence="3">
    <location>
        <begin position="533"/>
        <end position="566"/>
    </location>
</feature>
<dbReference type="Proteomes" id="UP000278962">
    <property type="component" value="Unassembled WGS sequence"/>
</dbReference>
<dbReference type="Pfam" id="PF00005">
    <property type="entry name" value="ABC_tran"/>
    <property type="match status" value="2"/>
</dbReference>
<feature type="region of interest" description="Disordered" evidence="3">
    <location>
        <begin position="279"/>
        <end position="308"/>
    </location>
</feature>
<evidence type="ECO:0000313" key="6">
    <source>
        <dbReference type="Proteomes" id="UP000278962"/>
    </source>
</evidence>
<evidence type="ECO:0000256" key="2">
    <source>
        <dbReference type="ARBA" id="ARBA00022840"/>
    </source>
</evidence>
<dbReference type="InterPro" id="IPR017871">
    <property type="entry name" value="ABC_transporter-like_CS"/>
</dbReference>
<dbReference type="RefSeq" id="WP_121248510.1">
    <property type="nucleotide sequence ID" value="NZ_RBIL01000001.1"/>
</dbReference>
<feature type="domain" description="ABC transporter" evidence="4">
    <location>
        <begin position="322"/>
        <end position="534"/>
    </location>
</feature>
<dbReference type="FunFam" id="3.40.50.300:FF:000011">
    <property type="entry name" value="Putative ABC transporter ATP-binding component"/>
    <property type="match status" value="1"/>
</dbReference>
<dbReference type="CDD" id="cd03221">
    <property type="entry name" value="ABCF_EF-3"/>
    <property type="match status" value="2"/>
</dbReference>
<proteinExistence type="predicted"/>
<evidence type="ECO:0000256" key="1">
    <source>
        <dbReference type="ARBA" id="ARBA00022741"/>
    </source>
</evidence>
<name>A0A660LA49_9ACTN</name>
<dbReference type="OrthoDB" id="3239744at2"/>
<dbReference type="PROSITE" id="PS00211">
    <property type="entry name" value="ABC_TRANSPORTER_1"/>
    <property type="match status" value="2"/>
</dbReference>
<dbReference type="InterPro" id="IPR051309">
    <property type="entry name" value="ABCF_ATPase"/>
</dbReference>
<dbReference type="InterPro" id="IPR037118">
    <property type="entry name" value="Val-tRNA_synth_C_sf"/>
</dbReference>
<dbReference type="PANTHER" id="PTHR42855">
    <property type="entry name" value="ABC TRANSPORTER ATP-BINDING SUBUNIT"/>
    <property type="match status" value="1"/>
</dbReference>
<accession>A0A660LA49</accession>
<dbReference type="Pfam" id="PF12848">
    <property type="entry name" value="ABC_tran_Xtn"/>
    <property type="match status" value="1"/>
</dbReference>
<dbReference type="EMBL" id="RBIL01000001">
    <property type="protein sequence ID" value="RKQ91145.1"/>
    <property type="molecule type" value="Genomic_DNA"/>
</dbReference>
<dbReference type="Gene3D" id="3.40.50.300">
    <property type="entry name" value="P-loop containing nucleotide triphosphate hydrolases"/>
    <property type="match status" value="2"/>
</dbReference>
<sequence>MAVVIASDLAKDMAGEPLLRGVSFKLERRDRLTLSGRNGSGKTTLLRMLAGETGVDGGELAFQKNVRVKLHDQRPPRDRDLSLRDYVLSGCQELLALEEELASLEAKMADGDMTVFDAYSRAQTQLEHAGGYNWREGVNATLHGLGFRDEHMDRSLETFSGGELTRASLARALAGDPDLLLLDEPTNHLDIQSLEWLEGHLQTLDAAVVLVAHDRWFLEAVGTSVLELEGGRSKFFKGTWYQWRAEKAQRELALGRAIEKQQAEIAKLQRFVDRFSAGTRSRQASSRQKKLDKMDKLTTDPKDSKGLGFAFKPPERSGRVVFELEDGKLQIGDRVLLDHAELWLERSEHVTLVGGNGSGKTTLLTALTGGREFDGGKLRRGHNVKLGLLAQHAEEHQRGRTVLEACQIATGLTPNNARSLLGKFLFSGEDAEKPLDGLSGGERQRLSLAILVSSGANVLILDEPTNHLDLESREALEEALQSFQGALLLISHDRALLDAVGTRTVALEDQTLHSYVGGWPEYLRVREERAEAERAAKQARKGAPAAKAAPAPAAVKTPPRSKNEVAKAKKLEKQIEQAESALAALEVELADPSAWNDPRSAAKSTERHAEAKKTLETLYAQWEAVAG</sequence>
<keyword evidence="6" id="KW-1185">Reference proteome</keyword>
<dbReference type="InterPro" id="IPR003593">
    <property type="entry name" value="AAA+_ATPase"/>
</dbReference>
<dbReference type="SUPFAM" id="SSF52540">
    <property type="entry name" value="P-loop containing nucleoside triphosphate hydrolases"/>
    <property type="match status" value="2"/>
</dbReference>
<dbReference type="GO" id="GO:0016887">
    <property type="term" value="F:ATP hydrolysis activity"/>
    <property type="evidence" value="ECO:0007669"/>
    <property type="project" value="InterPro"/>
</dbReference>
<protein>
    <submittedName>
        <fullName evidence="5">ATP-binding cassette subfamily F protein 3</fullName>
    </submittedName>
</protein>
<dbReference type="SMART" id="SM00382">
    <property type="entry name" value="AAA"/>
    <property type="match status" value="2"/>
</dbReference>
<dbReference type="Pfam" id="PF16326">
    <property type="entry name" value="ABC_tran_CTD"/>
    <property type="match status" value="1"/>
</dbReference>
<dbReference type="InterPro" id="IPR027417">
    <property type="entry name" value="P-loop_NTPase"/>
</dbReference>
<evidence type="ECO:0000256" key="3">
    <source>
        <dbReference type="SAM" id="MobiDB-lite"/>
    </source>
</evidence>
<reference evidence="5 6" key="1">
    <citation type="submission" date="2018-10" db="EMBL/GenBank/DDBJ databases">
        <title>Genomic Encyclopedia of Archaeal and Bacterial Type Strains, Phase II (KMG-II): from individual species to whole genera.</title>
        <authorList>
            <person name="Goeker M."/>
        </authorList>
    </citation>
    <scope>NUCLEOTIDE SEQUENCE [LARGE SCALE GENOMIC DNA]</scope>
    <source>
        <strain evidence="5 6">DSM 14954</strain>
    </source>
</reference>
<evidence type="ECO:0000259" key="4">
    <source>
        <dbReference type="PROSITE" id="PS50893"/>
    </source>
</evidence>
<feature type="compositionally biased region" description="Low complexity" evidence="3">
    <location>
        <begin position="541"/>
        <end position="558"/>
    </location>
</feature>